<dbReference type="EMBL" id="CP015199">
    <property type="protein sequence ID" value="ANF49313.1"/>
    <property type="molecule type" value="Genomic_DNA"/>
</dbReference>
<dbReference type="Proteomes" id="UP000077824">
    <property type="component" value="Chromosome"/>
</dbReference>
<dbReference type="KEGG" id="chh:A0O34_01525"/>
<dbReference type="KEGG" id="chh:A0O34_16790"/>
<name>A0A172XQL4_9FLAO</name>
<protein>
    <submittedName>
        <fullName evidence="1">Uncharacterized protein</fullName>
    </submittedName>
</protein>
<organism evidence="1 3">
    <name type="scientific">Chryseobacterium glaciei</name>
    <dbReference type="NCBI Taxonomy" id="1685010"/>
    <lineage>
        <taxon>Bacteria</taxon>
        <taxon>Pseudomonadati</taxon>
        <taxon>Bacteroidota</taxon>
        <taxon>Flavobacteriia</taxon>
        <taxon>Flavobacteriales</taxon>
        <taxon>Weeksellaceae</taxon>
        <taxon>Chryseobacterium group</taxon>
        <taxon>Chryseobacterium</taxon>
    </lineage>
</organism>
<accession>A0A172XQL4</accession>
<dbReference type="AlphaFoldDB" id="A0A172XQL4"/>
<gene>
    <name evidence="1" type="ORF">A0O34_01525</name>
    <name evidence="2" type="ORF">A0O34_16790</name>
</gene>
<evidence type="ECO:0000313" key="2">
    <source>
        <dbReference type="EMBL" id="ANF52070.1"/>
    </source>
</evidence>
<dbReference type="RefSeq" id="WP_066750477.1">
    <property type="nucleotide sequence ID" value="NZ_CP015199.1"/>
</dbReference>
<keyword evidence="3" id="KW-1185">Reference proteome</keyword>
<sequence>MRKYHLSYDIIDTKDSTQYKEDKEYLLYLLYSLGYNSIYSYADSTIIVEYDEDKITQTKLFDFLENNVQHNVRYYISLISQIQDKPIDSFYNEKYFNFLQRERNTEFQKELINIDWDYLKKLYGDSLEY</sequence>
<evidence type="ECO:0000313" key="1">
    <source>
        <dbReference type="EMBL" id="ANF49313.1"/>
    </source>
</evidence>
<proteinExistence type="predicted"/>
<dbReference type="EMBL" id="CP015199">
    <property type="protein sequence ID" value="ANF52070.1"/>
    <property type="molecule type" value="Genomic_DNA"/>
</dbReference>
<dbReference type="OrthoDB" id="10000040at2"/>
<reference evidence="1 3" key="1">
    <citation type="submission" date="2016-04" db="EMBL/GenBank/DDBJ databases">
        <title>Complete Genome Sequence of Chryseobacterium sp. IHBB 10212.</title>
        <authorList>
            <person name="Pal M."/>
            <person name="Swarnkar M.K."/>
            <person name="Kaushal K."/>
            <person name="Chhibber S."/>
            <person name="Singh A.K."/>
            <person name="Gulati A."/>
        </authorList>
    </citation>
    <scope>NUCLEOTIDE SEQUENCE [LARGE SCALE GENOMIC DNA]</scope>
    <source>
        <strain evidence="1 3">IHBB 10212</strain>
    </source>
</reference>
<evidence type="ECO:0000313" key="3">
    <source>
        <dbReference type="Proteomes" id="UP000077824"/>
    </source>
</evidence>